<name>A0A917BKC2_9MICO</name>
<feature type="binding site" description="axial binding residue" evidence="9">
    <location>
        <position position="160"/>
    </location>
    <ligand>
        <name>Fe-coproporphyrin III</name>
        <dbReference type="ChEBI" id="CHEBI:68438"/>
    </ligand>
    <ligandPart>
        <name>Fe</name>
        <dbReference type="ChEBI" id="CHEBI:18248"/>
    </ligandPart>
</feature>
<reference evidence="10" key="2">
    <citation type="submission" date="2020-09" db="EMBL/GenBank/DDBJ databases">
        <authorList>
            <person name="Sun Q."/>
            <person name="Zhou Y."/>
        </authorList>
    </citation>
    <scope>NUCLEOTIDE SEQUENCE</scope>
    <source>
        <strain evidence="10">CGMCC 1.12160</strain>
    </source>
</reference>
<evidence type="ECO:0000313" key="11">
    <source>
        <dbReference type="Proteomes" id="UP000605670"/>
    </source>
</evidence>
<comment type="catalytic activity">
    <reaction evidence="9">
        <text>harderoheme III + H2O2 + H(+) = heme b + CO2 + 2 H2O</text>
        <dbReference type="Rhea" id="RHEA:57944"/>
        <dbReference type="ChEBI" id="CHEBI:15377"/>
        <dbReference type="ChEBI" id="CHEBI:15378"/>
        <dbReference type="ChEBI" id="CHEBI:16240"/>
        <dbReference type="ChEBI" id="CHEBI:16526"/>
        <dbReference type="ChEBI" id="CHEBI:60344"/>
        <dbReference type="ChEBI" id="CHEBI:142463"/>
    </reaction>
</comment>
<dbReference type="GO" id="GO:0020037">
    <property type="term" value="F:heme binding"/>
    <property type="evidence" value="ECO:0007669"/>
    <property type="project" value="InterPro"/>
</dbReference>
<dbReference type="AlphaFoldDB" id="A0A917BKC2"/>
<proteinExistence type="inferred from homology"/>
<keyword evidence="4 9" id="KW-0408">Iron</keyword>
<evidence type="ECO:0000256" key="1">
    <source>
        <dbReference type="ARBA" id="ARBA00014413"/>
    </source>
</evidence>
<keyword evidence="11" id="KW-1185">Reference proteome</keyword>
<evidence type="ECO:0000313" key="10">
    <source>
        <dbReference type="EMBL" id="GGF46326.1"/>
    </source>
</evidence>
<accession>A0A917BKC2</accession>
<comment type="caution">
    <text evidence="10">The sequence shown here is derived from an EMBL/GenBank/DDBJ whole genome shotgun (WGS) entry which is preliminary data.</text>
</comment>
<comment type="function">
    <text evidence="9">Involved in coproporphyrin-dependent heme b biosynthesis. Catalyzes the decarboxylation of Fe-coproporphyrin III (coproheme) to heme b (protoheme IX), the last step of the pathway. The reaction occurs in a stepwise manner with a three-propionate intermediate.</text>
</comment>
<keyword evidence="9" id="KW-0560">Oxidoreductase</keyword>
<dbReference type="GO" id="GO:0016634">
    <property type="term" value="F:oxidoreductase activity, acting on the CH-CH group of donors, oxygen as acceptor"/>
    <property type="evidence" value="ECO:0007669"/>
    <property type="project" value="UniProtKB-UniRule"/>
</dbReference>
<gene>
    <name evidence="9" type="primary">chdC</name>
    <name evidence="10" type="ORF">GCM10011366_12570</name>
</gene>
<evidence type="ECO:0000256" key="3">
    <source>
        <dbReference type="ARBA" id="ARBA00022723"/>
    </source>
</evidence>
<comment type="cofactor">
    <cofactor evidence="9">
        <name>Fe-coproporphyrin III</name>
        <dbReference type="ChEBI" id="CHEBI:68438"/>
    </cofactor>
    <text evidence="9">Fe-coproporphyrin III acts as both substrate and redox cofactor.</text>
</comment>
<dbReference type="InterPro" id="IPR010644">
    <property type="entry name" value="ChdC/CLD"/>
</dbReference>
<comment type="catalytic activity">
    <reaction evidence="9">
        <text>Fe-coproporphyrin III + H2O2 + H(+) = harderoheme III + CO2 + 2 H2O</text>
        <dbReference type="Rhea" id="RHEA:57940"/>
        <dbReference type="ChEBI" id="CHEBI:15377"/>
        <dbReference type="ChEBI" id="CHEBI:15378"/>
        <dbReference type="ChEBI" id="CHEBI:16240"/>
        <dbReference type="ChEBI" id="CHEBI:16526"/>
        <dbReference type="ChEBI" id="CHEBI:68438"/>
        <dbReference type="ChEBI" id="CHEBI:142463"/>
    </reaction>
</comment>
<evidence type="ECO:0000256" key="5">
    <source>
        <dbReference type="ARBA" id="ARBA00029882"/>
    </source>
</evidence>
<evidence type="ECO:0000256" key="4">
    <source>
        <dbReference type="ARBA" id="ARBA00023004"/>
    </source>
</evidence>
<dbReference type="PANTHER" id="PTHR36843:SF1">
    <property type="entry name" value="COPROHEME DECARBOXYLASE"/>
    <property type="match status" value="1"/>
</dbReference>
<feature type="active site" evidence="9">
    <location>
        <position position="137"/>
    </location>
</feature>
<dbReference type="GO" id="GO:0006785">
    <property type="term" value="P:heme B biosynthetic process"/>
    <property type="evidence" value="ECO:0007669"/>
    <property type="project" value="UniProtKB-UniRule"/>
</dbReference>
<dbReference type="Proteomes" id="UP000605670">
    <property type="component" value="Unassembled WGS sequence"/>
</dbReference>
<sequence>MSDYAHPTADQAEQINSVIRYAAYSVFQAVAPLPEDRQALAAEVEELFAAMAGEGLVVRGVYDVSGLRADADLMIWWHAEDIELVQSAYQRFRRTELGRHLEPVWSNVGLHRPAEFNRGHVPAFLSGEEPRRFVCVYPFVRSYDWYVLDAAERGRMLREHGEAARDYKDVLANTISAFALGDYEWLLAFEADELHRIVDLMRELRAVDARRHVREEVPFFTGPRVDLARLVASLP</sequence>
<dbReference type="Gene3D" id="3.30.70.1030">
    <property type="entry name" value="Apc35880, domain 1"/>
    <property type="match status" value="2"/>
</dbReference>
<evidence type="ECO:0000256" key="2">
    <source>
        <dbReference type="ARBA" id="ARBA00022617"/>
    </source>
</evidence>
<evidence type="ECO:0000256" key="8">
    <source>
        <dbReference type="ARBA" id="ARBA00050019"/>
    </source>
</evidence>
<dbReference type="Pfam" id="PF06778">
    <property type="entry name" value="Chlor_dismutase"/>
    <property type="match status" value="1"/>
</dbReference>
<comment type="pathway">
    <text evidence="9">Porphyrin-containing compound metabolism; protoheme biosynthesis.</text>
</comment>
<keyword evidence="3 9" id="KW-0479">Metal-binding</keyword>
<dbReference type="EC" id="1.3.98.5" evidence="8 9"/>
<evidence type="ECO:0000256" key="9">
    <source>
        <dbReference type="HAMAP-Rule" id="MF_02244"/>
    </source>
</evidence>
<dbReference type="HAMAP" id="MF_02244">
    <property type="entry name" value="Coproheme_decarbox_2"/>
    <property type="match status" value="1"/>
</dbReference>
<comment type="similarity">
    <text evidence="9">Belongs to the ChdC family. Type 2 subfamily.</text>
</comment>
<dbReference type="GO" id="GO:0046872">
    <property type="term" value="F:metal ion binding"/>
    <property type="evidence" value="ECO:0007669"/>
    <property type="project" value="UniProtKB-KW"/>
</dbReference>
<dbReference type="InterPro" id="IPR011008">
    <property type="entry name" value="Dimeric_a/b-barrel"/>
</dbReference>
<dbReference type="PANTHER" id="PTHR36843">
    <property type="entry name" value="HEME-DEPENDENT PEROXIDASE YWFI-RELATED"/>
    <property type="match status" value="1"/>
</dbReference>
<comment type="catalytic activity">
    <reaction evidence="7">
        <text>Fe-coproporphyrin III + 2 H2O2 + 2 H(+) = heme b + 2 CO2 + 4 H2O</text>
        <dbReference type="Rhea" id="RHEA:56516"/>
        <dbReference type="ChEBI" id="CHEBI:15377"/>
        <dbReference type="ChEBI" id="CHEBI:15378"/>
        <dbReference type="ChEBI" id="CHEBI:16240"/>
        <dbReference type="ChEBI" id="CHEBI:16526"/>
        <dbReference type="ChEBI" id="CHEBI:60344"/>
        <dbReference type="ChEBI" id="CHEBI:68438"/>
        <dbReference type="EC" id="1.3.98.5"/>
    </reaction>
    <physiologicalReaction direction="left-to-right" evidence="7">
        <dbReference type="Rhea" id="RHEA:56517"/>
    </physiologicalReaction>
</comment>
<evidence type="ECO:0000256" key="6">
    <source>
        <dbReference type="ARBA" id="ARBA00030236"/>
    </source>
</evidence>
<keyword evidence="9" id="KW-0350">Heme biosynthesis</keyword>
<dbReference type="SUPFAM" id="SSF54909">
    <property type="entry name" value="Dimeric alpha+beta barrel"/>
    <property type="match status" value="1"/>
</dbReference>
<dbReference type="NCBIfam" id="NF042928">
    <property type="entry name" value="HemQ_actino"/>
    <property type="match status" value="1"/>
</dbReference>
<dbReference type="RefSeq" id="WP_188428813.1">
    <property type="nucleotide sequence ID" value="NZ_BAABKH010000005.1"/>
</dbReference>
<organism evidence="10 11">
    <name type="scientific">Ornithinimicrobium tianjinense</name>
    <dbReference type="NCBI Taxonomy" id="1195761"/>
    <lineage>
        <taxon>Bacteria</taxon>
        <taxon>Bacillati</taxon>
        <taxon>Actinomycetota</taxon>
        <taxon>Actinomycetes</taxon>
        <taxon>Micrococcales</taxon>
        <taxon>Ornithinimicrobiaceae</taxon>
        <taxon>Ornithinimicrobium</taxon>
    </lineage>
</organism>
<dbReference type="EMBL" id="BMEM01000001">
    <property type="protein sequence ID" value="GGF46326.1"/>
    <property type="molecule type" value="Genomic_DNA"/>
</dbReference>
<evidence type="ECO:0000256" key="7">
    <source>
        <dbReference type="ARBA" id="ARBA00049896"/>
    </source>
</evidence>
<reference evidence="10" key="1">
    <citation type="journal article" date="2014" name="Int. J. Syst. Evol. Microbiol.">
        <title>Complete genome sequence of Corynebacterium casei LMG S-19264T (=DSM 44701T), isolated from a smear-ripened cheese.</title>
        <authorList>
            <consortium name="US DOE Joint Genome Institute (JGI-PGF)"/>
            <person name="Walter F."/>
            <person name="Albersmeier A."/>
            <person name="Kalinowski J."/>
            <person name="Ruckert C."/>
        </authorList>
    </citation>
    <scope>NUCLEOTIDE SEQUENCE</scope>
    <source>
        <strain evidence="10">CGMCC 1.12160</strain>
    </source>
</reference>
<protein>
    <recommendedName>
        <fullName evidence="1 9">Coproheme decarboxylase</fullName>
        <ecNumber evidence="8 9">1.3.98.5</ecNumber>
    </recommendedName>
    <alternativeName>
        <fullName evidence="5 9">Coproheme III oxidative decarboxylase</fullName>
    </alternativeName>
    <alternativeName>
        <fullName evidence="6 9">Hydrogen peroxide-dependent heme synthase</fullName>
    </alternativeName>
</protein>
<keyword evidence="2 9" id="KW-0349">Heme</keyword>